<evidence type="ECO:0000256" key="2">
    <source>
        <dbReference type="SAM" id="SignalP"/>
    </source>
</evidence>
<accession>A0A1B6M606</accession>
<feature type="coiled-coil region" evidence="1">
    <location>
        <begin position="84"/>
        <end position="111"/>
    </location>
</feature>
<feature type="signal peptide" evidence="2">
    <location>
        <begin position="1"/>
        <end position="17"/>
    </location>
</feature>
<reference evidence="3" key="1">
    <citation type="submission" date="2015-11" db="EMBL/GenBank/DDBJ databases">
        <title>De novo transcriptome assembly of four potential Pierce s Disease insect vectors from Arizona vineyards.</title>
        <authorList>
            <person name="Tassone E.E."/>
        </authorList>
    </citation>
    <scope>NUCLEOTIDE SEQUENCE</scope>
</reference>
<dbReference type="AlphaFoldDB" id="A0A1B6M606"/>
<name>A0A1B6M606_9HEMI</name>
<feature type="coiled-coil region" evidence="1">
    <location>
        <begin position="14"/>
        <end position="58"/>
    </location>
</feature>
<evidence type="ECO:0000256" key="1">
    <source>
        <dbReference type="SAM" id="Coils"/>
    </source>
</evidence>
<protein>
    <submittedName>
        <fullName evidence="3">Uncharacterized protein</fullName>
    </submittedName>
</protein>
<evidence type="ECO:0000313" key="3">
    <source>
        <dbReference type="EMBL" id="JAT31356.1"/>
    </source>
</evidence>
<feature type="chain" id="PRO_5008587893" evidence="2">
    <location>
        <begin position="18"/>
        <end position="296"/>
    </location>
</feature>
<dbReference type="EMBL" id="GEBQ01008621">
    <property type="protein sequence ID" value="JAT31356.1"/>
    <property type="molecule type" value="Transcribed_RNA"/>
</dbReference>
<keyword evidence="1" id="KW-0175">Coiled coil</keyword>
<keyword evidence="2" id="KW-0732">Signal</keyword>
<sequence>MIVICLIYSSIILLANTEGIENNVEELKKELEDKHQAAVNLKIDIDILERNISSEEAACNDTISQLRKIQNILLDKIKKNDQVLAALMIKINDEQLKHEEMEVKLKKIYQELELVGFVYEIIHQDAIVLLDRRKNGTALECQVVLNALDTDSADNIFNPRALSARPLKTTKKFRDIMVLKSQINLAKLEETKLQLKYTELAMQRDSDKQSCDLKVFDIKELISFTEFVLEHSHNTVETIKSDLEVSVVLSESLSLEIKFGETLLHTVTENIRKFRKLKESFEEDELCYDRIQNWSM</sequence>
<proteinExistence type="predicted"/>
<organism evidence="3">
    <name type="scientific">Graphocephala atropunctata</name>
    <dbReference type="NCBI Taxonomy" id="36148"/>
    <lineage>
        <taxon>Eukaryota</taxon>
        <taxon>Metazoa</taxon>
        <taxon>Ecdysozoa</taxon>
        <taxon>Arthropoda</taxon>
        <taxon>Hexapoda</taxon>
        <taxon>Insecta</taxon>
        <taxon>Pterygota</taxon>
        <taxon>Neoptera</taxon>
        <taxon>Paraneoptera</taxon>
        <taxon>Hemiptera</taxon>
        <taxon>Auchenorrhyncha</taxon>
        <taxon>Membracoidea</taxon>
        <taxon>Cicadellidae</taxon>
        <taxon>Cicadellinae</taxon>
        <taxon>Cicadellini</taxon>
        <taxon>Graphocephala</taxon>
    </lineage>
</organism>
<gene>
    <name evidence="3" type="ORF">g.35452</name>
</gene>